<evidence type="ECO:0000256" key="5">
    <source>
        <dbReference type="ARBA" id="ARBA00022777"/>
    </source>
</evidence>
<comment type="pathway">
    <text evidence="1">Cofactor biosynthesis; tetrahydrofolate biosynthesis; 2-amino-4-hydroxy-6-hydroxymethyl-7,8-dihydropteridine diphosphate from 7,8-dihydroneopterin triphosphate: step 4/4.</text>
</comment>
<name>A0A432VQC1_9GAMM</name>
<keyword evidence="4" id="KW-0547">Nucleotide-binding</keyword>
<dbReference type="CDD" id="cd00483">
    <property type="entry name" value="HPPK"/>
    <property type="match status" value="1"/>
</dbReference>
<evidence type="ECO:0000259" key="8">
    <source>
        <dbReference type="Pfam" id="PF01288"/>
    </source>
</evidence>
<protein>
    <recommendedName>
        <fullName evidence="2">2-amino-4-hydroxy-6-hydroxymethyldihydropteridine diphosphokinase</fullName>
        <ecNumber evidence="2">2.7.6.3</ecNumber>
    </recommendedName>
</protein>
<dbReference type="EMBL" id="PIPI01000009">
    <property type="protein sequence ID" value="RUO18386.1"/>
    <property type="molecule type" value="Genomic_DNA"/>
</dbReference>
<evidence type="ECO:0000256" key="3">
    <source>
        <dbReference type="ARBA" id="ARBA00022679"/>
    </source>
</evidence>
<organism evidence="9 10">
    <name type="scientific">Aliidiomarina haloalkalitolerans</name>
    <dbReference type="NCBI Taxonomy" id="859059"/>
    <lineage>
        <taxon>Bacteria</taxon>
        <taxon>Pseudomonadati</taxon>
        <taxon>Pseudomonadota</taxon>
        <taxon>Gammaproteobacteria</taxon>
        <taxon>Alteromonadales</taxon>
        <taxon>Idiomarinaceae</taxon>
        <taxon>Aliidiomarina</taxon>
    </lineage>
</organism>
<dbReference type="GO" id="GO:0046654">
    <property type="term" value="P:tetrahydrofolate biosynthetic process"/>
    <property type="evidence" value="ECO:0007669"/>
    <property type="project" value="UniProtKB-UniPathway"/>
</dbReference>
<dbReference type="EC" id="2.7.6.3" evidence="2"/>
<evidence type="ECO:0000256" key="2">
    <source>
        <dbReference type="ARBA" id="ARBA00013253"/>
    </source>
</evidence>
<sequence length="191" mass="21043">MSTEASRQTQLTRVFLGIGSNLERLKHIQAGVLALENAFTEVSLSPIYESDAYGFDGPAFYNLVAEVQTAHSLAEVQLICREIELAHGRPAIAEKYSSRTLDIDVLLYGDRVQPATASEPALPRSDVLTRAYVLKPLADLAPFARHPQLQRSYQELWLDMMQSGDDASQLTQRLPLTWSQVLAQGTADVGA</sequence>
<dbReference type="GO" id="GO:0005524">
    <property type="term" value="F:ATP binding"/>
    <property type="evidence" value="ECO:0007669"/>
    <property type="project" value="UniProtKB-KW"/>
</dbReference>
<evidence type="ECO:0000256" key="4">
    <source>
        <dbReference type="ARBA" id="ARBA00022741"/>
    </source>
</evidence>
<dbReference type="OrthoDB" id="9790168at2"/>
<dbReference type="Gene3D" id="3.30.70.560">
    <property type="entry name" value="7,8-Dihydro-6-hydroxymethylpterin-pyrophosphokinase HPPK"/>
    <property type="match status" value="1"/>
</dbReference>
<keyword evidence="7" id="KW-0289">Folate biosynthesis</keyword>
<dbReference type="RefSeq" id="WP_126794139.1">
    <property type="nucleotide sequence ID" value="NZ_PIPI01000009.1"/>
</dbReference>
<keyword evidence="10" id="KW-1185">Reference proteome</keyword>
<reference evidence="9 10" key="1">
    <citation type="journal article" date="2011" name="Front. Microbiol.">
        <title>Genomic signatures of strain selection and enhancement in Bacillus atrophaeus var. globigii, a historical biowarfare simulant.</title>
        <authorList>
            <person name="Gibbons H.S."/>
            <person name="Broomall S.M."/>
            <person name="McNew L.A."/>
            <person name="Daligault H."/>
            <person name="Chapman C."/>
            <person name="Bruce D."/>
            <person name="Karavis M."/>
            <person name="Krepps M."/>
            <person name="McGregor P.A."/>
            <person name="Hong C."/>
            <person name="Park K.H."/>
            <person name="Akmal A."/>
            <person name="Feldman A."/>
            <person name="Lin J.S."/>
            <person name="Chang W.E."/>
            <person name="Higgs B.W."/>
            <person name="Demirev P."/>
            <person name="Lindquist J."/>
            <person name="Liem A."/>
            <person name="Fochler E."/>
            <person name="Read T.D."/>
            <person name="Tapia R."/>
            <person name="Johnson S."/>
            <person name="Bishop-Lilly K.A."/>
            <person name="Detter C."/>
            <person name="Han C."/>
            <person name="Sozhamannan S."/>
            <person name="Rosenzweig C.N."/>
            <person name="Skowronski E.W."/>
        </authorList>
    </citation>
    <scope>NUCLEOTIDE SEQUENCE [LARGE SCALE GENOMIC DNA]</scope>
    <source>
        <strain evidence="9 10">AK5</strain>
    </source>
</reference>
<keyword evidence="3" id="KW-0808">Transferase</keyword>
<dbReference type="GO" id="GO:0003848">
    <property type="term" value="F:2-amino-4-hydroxy-6-hydroxymethyldihydropteridine diphosphokinase activity"/>
    <property type="evidence" value="ECO:0007669"/>
    <property type="project" value="UniProtKB-EC"/>
</dbReference>
<dbReference type="PANTHER" id="PTHR43071">
    <property type="entry name" value="2-AMINO-4-HYDROXY-6-HYDROXYMETHYLDIHYDROPTERIDINE PYROPHOSPHOKINASE"/>
    <property type="match status" value="1"/>
</dbReference>
<evidence type="ECO:0000256" key="6">
    <source>
        <dbReference type="ARBA" id="ARBA00022840"/>
    </source>
</evidence>
<evidence type="ECO:0000256" key="1">
    <source>
        <dbReference type="ARBA" id="ARBA00005051"/>
    </source>
</evidence>
<feature type="domain" description="7,8-dihydro-6-hydroxymethylpterin-pyrophosphokinase" evidence="8">
    <location>
        <begin position="15"/>
        <end position="142"/>
    </location>
</feature>
<dbReference type="Pfam" id="PF01288">
    <property type="entry name" value="HPPK"/>
    <property type="match status" value="1"/>
</dbReference>
<proteinExistence type="predicted"/>
<accession>A0A432VQC1</accession>
<dbReference type="AlphaFoldDB" id="A0A432VQC1"/>
<keyword evidence="6" id="KW-0067">ATP-binding</keyword>
<dbReference type="SUPFAM" id="SSF55083">
    <property type="entry name" value="6-hydroxymethyl-7,8-dihydropterin pyrophosphokinase, HPPK"/>
    <property type="match status" value="1"/>
</dbReference>
<gene>
    <name evidence="9" type="primary">folK</name>
    <name evidence="9" type="ORF">CWE06_11060</name>
</gene>
<evidence type="ECO:0000313" key="10">
    <source>
        <dbReference type="Proteomes" id="UP000288212"/>
    </source>
</evidence>
<dbReference type="NCBIfam" id="TIGR01498">
    <property type="entry name" value="folK"/>
    <property type="match status" value="1"/>
</dbReference>
<dbReference type="InterPro" id="IPR035907">
    <property type="entry name" value="Hppk_sf"/>
</dbReference>
<dbReference type="InterPro" id="IPR000550">
    <property type="entry name" value="Hppk"/>
</dbReference>
<dbReference type="PANTHER" id="PTHR43071:SF2">
    <property type="entry name" value="2-AMINO-4-HYDROXY-6-HYDROXYMETHYLDIHYDROPTERIDINE PYROPHOSPHOKINASE"/>
    <property type="match status" value="1"/>
</dbReference>
<evidence type="ECO:0000256" key="7">
    <source>
        <dbReference type="ARBA" id="ARBA00022909"/>
    </source>
</evidence>
<dbReference type="GO" id="GO:0016301">
    <property type="term" value="F:kinase activity"/>
    <property type="evidence" value="ECO:0007669"/>
    <property type="project" value="UniProtKB-KW"/>
</dbReference>
<dbReference type="GO" id="GO:0046656">
    <property type="term" value="P:folic acid biosynthetic process"/>
    <property type="evidence" value="ECO:0007669"/>
    <property type="project" value="UniProtKB-KW"/>
</dbReference>
<dbReference type="UniPathway" id="UPA00077">
    <property type="reaction ID" value="UER00155"/>
</dbReference>
<evidence type="ECO:0000313" key="9">
    <source>
        <dbReference type="EMBL" id="RUO18386.1"/>
    </source>
</evidence>
<comment type="caution">
    <text evidence="9">The sequence shown here is derived from an EMBL/GenBank/DDBJ whole genome shotgun (WGS) entry which is preliminary data.</text>
</comment>
<dbReference type="Proteomes" id="UP000288212">
    <property type="component" value="Unassembled WGS sequence"/>
</dbReference>
<keyword evidence="5 9" id="KW-0418">Kinase</keyword>